<evidence type="ECO:0000259" key="4">
    <source>
        <dbReference type="Pfam" id="PF07238"/>
    </source>
</evidence>
<feature type="domain" description="Type III secretion system flagellar brake protein YcgR PilZN" evidence="5">
    <location>
        <begin position="25"/>
        <end position="106"/>
    </location>
</feature>
<dbReference type="STRING" id="1121442.SAMN02745702_00609"/>
<feature type="domain" description="PilZ" evidence="4">
    <location>
        <begin position="114"/>
        <end position="214"/>
    </location>
</feature>
<evidence type="ECO:0000256" key="1">
    <source>
        <dbReference type="ARBA" id="ARBA00022636"/>
    </source>
</evidence>
<keyword evidence="1" id="KW-0973">c-di-GMP</keyword>
<evidence type="ECO:0000256" key="3">
    <source>
        <dbReference type="ARBA" id="ARBA00023143"/>
    </source>
</evidence>
<organism evidence="6 7">
    <name type="scientific">Desulfobaculum bizertense DSM 18034</name>
    <dbReference type="NCBI Taxonomy" id="1121442"/>
    <lineage>
        <taxon>Bacteria</taxon>
        <taxon>Pseudomonadati</taxon>
        <taxon>Thermodesulfobacteriota</taxon>
        <taxon>Desulfovibrionia</taxon>
        <taxon>Desulfovibrionales</taxon>
        <taxon>Desulfovibrionaceae</taxon>
        <taxon>Desulfobaculum</taxon>
    </lineage>
</organism>
<dbReference type="AlphaFoldDB" id="A0A1T4VNE6"/>
<dbReference type="InterPro" id="IPR009926">
    <property type="entry name" value="T3SS_YcgR_PilZN"/>
</dbReference>
<reference evidence="6 7" key="1">
    <citation type="submission" date="2017-02" db="EMBL/GenBank/DDBJ databases">
        <authorList>
            <person name="Peterson S.W."/>
        </authorList>
    </citation>
    <scope>NUCLEOTIDE SEQUENCE [LARGE SCALE GENOMIC DNA]</scope>
    <source>
        <strain evidence="6 7">DSM 18034</strain>
    </source>
</reference>
<gene>
    <name evidence="6" type="ORF">SAMN02745702_00609</name>
</gene>
<name>A0A1T4VNE6_9BACT</name>
<keyword evidence="3" id="KW-0975">Bacterial flagellum</keyword>
<dbReference type="InterPro" id="IPR012349">
    <property type="entry name" value="Split_barrel_FMN-bd"/>
</dbReference>
<dbReference type="Proteomes" id="UP000189733">
    <property type="component" value="Unassembled WGS sequence"/>
</dbReference>
<evidence type="ECO:0000313" key="7">
    <source>
        <dbReference type="Proteomes" id="UP000189733"/>
    </source>
</evidence>
<protein>
    <submittedName>
        <fullName evidence="6">PilZ domain-containing protein</fullName>
    </submittedName>
</protein>
<dbReference type="OrthoDB" id="5453966at2"/>
<dbReference type="GO" id="GO:0035438">
    <property type="term" value="F:cyclic-di-GMP binding"/>
    <property type="evidence" value="ECO:0007669"/>
    <property type="project" value="InterPro"/>
</dbReference>
<keyword evidence="7" id="KW-1185">Reference proteome</keyword>
<dbReference type="Gene3D" id="2.40.10.220">
    <property type="entry name" value="predicted glycosyltransferase like domains"/>
    <property type="match status" value="1"/>
</dbReference>
<dbReference type="RefSeq" id="WP_078683934.1">
    <property type="nucleotide sequence ID" value="NZ_FUYA01000002.1"/>
</dbReference>
<dbReference type="EMBL" id="FUYA01000002">
    <property type="protein sequence ID" value="SKA66512.1"/>
    <property type="molecule type" value="Genomic_DNA"/>
</dbReference>
<accession>A0A1T4VNE6</accession>
<proteinExistence type="predicted"/>
<dbReference type="SUPFAM" id="SSF141371">
    <property type="entry name" value="PilZ domain-like"/>
    <property type="match status" value="2"/>
</dbReference>
<dbReference type="Pfam" id="PF12945">
    <property type="entry name" value="PilZNR"/>
    <property type="match status" value="1"/>
</dbReference>
<keyword evidence="2" id="KW-0547">Nucleotide-binding</keyword>
<dbReference type="Gene3D" id="2.30.110.10">
    <property type="entry name" value="Electron Transport, Fmn-binding Protein, Chain A"/>
    <property type="match status" value="1"/>
</dbReference>
<dbReference type="InterPro" id="IPR009875">
    <property type="entry name" value="PilZ_domain"/>
</dbReference>
<evidence type="ECO:0000313" key="6">
    <source>
        <dbReference type="EMBL" id="SKA66512.1"/>
    </source>
</evidence>
<evidence type="ECO:0000256" key="2">
    <source>
        <dbReference type="ARBA" id="ARBA00022741"/>
    </source>
</evidence>
<sequence>MSTSAQEEAQHTLPDDIYQILPGTQFVLETKSYPERFATRFIGGLRGQYFLCKTPSIAEYPTALERLYKGEELIVRFLSRGKAWAFASKVLGRIAKPQPLLFLEFPKAVDSYNLRSSKRIVCYFPVTALINGASPDGVILDLSETGCRLTAPVSVTDLHIGDQIGIDCPVFKATGKNRIIAKIQRITQANGTPELGLAFEDIHPQIHEEILHYIQHSERISVNRT</sequence>
<evidence type="ECO:0000259" key="5">
    <source>
        <dbReference type="Pfam" id="PF12945"/>
    </source>
</evidence>
<dbReference type="Pfam" id="PF07238">
    <property type="entry name" value="PilZ"/>
    <property type="match status" value="1"/>
</dbReference>